<feature type="compositionally biased region" description="Basic and acidic residues" evidence="8">
    <location>
        <begin position="499"/>
        <end position="528"/>
    </location>
</feature>
<evidence type="ECO:0000313" key="11">
    <source>
        <dbReference type="EMBL" id="QUC17399.1"/>
    </source>
</evidence>
<dbReference type="PANTHER" id="PTHR32235">
    <property type="entry name" value="NON-HOMOLOGOUS END-JOINING FACTOR 1"/>
    <property type="match status" value="1"/>
</dbReference>
<sequence>MAGTRAGVWHPLPASACSDIPILLVSMDLGSSSYVVRLSDMANIWEESLERKGICMRGWSENISIDPSDTAENMATFLSCLRSALDPDYKGHHTTDLTISPANPTDAGEDGLTIKVTCRLPGFEPFRWPMHLSKQPPSTIGTALVLPLIQAYSNKMQQVGSLIHVIKQKDAVLTKLMDKIEAMGTGLEHVFTGLSGRKKVTRATAEERIRGLAPFNQSVWQDELETEEMGPRNVSDLIKSAFTDASNTSYPGLEVDKSPELDRWWKDFRSTSLRTQQKQSELPVSKETLYPTEKDAAGLEGDDEFQVQSTPPRLKSTTHGAPKKTDVATVDTPTDDEEDCVMPSKNAEPALSDRQRQSETTTRSSQFDVIGGKQKLVSPLSPSLPLRSNTAERPVDDIETASEASDDNDDATAELPESSSVPSPKSPPVASGSKKGGLGRIGGRAVNSQPLGKDEPVAKPSNADATSHKKLGTIGGRVSKSINLDRDDRGRVITNSDKSSVEQRLRETSEERANRKREELKRELERKAAAGPAKKKRRF</sequence>
<keyword evidence="12" id="KW-1185">Reference proteome</keyword>
<evidence type="ECO:0000259" key="10">
    <source>
        <dbReference type="Pfam" id="PF21928"/>
    </source>
</evidence>
<feature type="compositionally biased region" description="Low complexity" evidence="8">
    <location>
        <begin position="418"/>
        <end position="433"/>
    </location>
</feature>
<evidence type="ECO:0000256" key="3">
    <source>
        <dbReference type="ARBA" id="ARBA00023125"/>
    </source>
</evidence>
<dbReference type="RefSeq" id="XP_042995072.1">
    <property type="nucleotide sequence ID" value="XM_043139138.1"/>
</dbReference>
<evidence type="ECO:0000259" key="9">
    <source>
        <dbReference type="Pfam" id="PF09302"/>
    </source>
</evidence>
<dbReference type="InterPro" id="IPR038051">
    <property type="entry name" value="XRCC4-like_N_sf"/>
</dbReference>
<evidence type="ECO:0000313" key="12">
    <source>
        <dbReference type="Proteomes" id="UP000027002"/>
    </source>
</evidence>
<evidence type="ECO:0000256" key="7">
    <source>
        <dbReference type="ARBA" id="ARBA00044529"/>
    </source>
</evidence>
<dbReference type="EMBL" id="CP072753">
    <property type="protein sequence ID" value="QUC17399.1"/>
    <property type="molecule type" value="Genomic_DNA"/>
</dbReference>
<protein>
    <recommendedName>
        <fullName evidence="7">Non-homologous end-joining factor 1</fullName>
    </recommendedName>
</protein>
<evidence type="ECO:0000256" key="6">
    <source>
        <dbReference type="ARBA" id="ARBA00025747"/>
    </source>
</evidence>
<dbReference type="AlphaFoldDB" id="A0A8E5HLZ2"/>
<dbReference type="InterPro" id="IPR053829">
    <property type="entry name" value="XLF-like_CC"/>
</dbReference>
<dbReference type="Proteomes" id="UP000027002">
    <property type="component" value="Chromosome 1"/>
</dbReference>
<dbReference type="GeneID" id="66062418"/>
<dbReference type="Gene3D" id="2.170.210.10">
    <property type="entry name" value="DNA double-strand break repair and VJ recombination XRCC4, N-terminal"/>
    <property type="match status" value="1"/>
</dbReference>
<keyword evidence="2" id="KW-0227">DNA damage</keyword>
<dbReference type="InterPro" id="IPR052287">
    <property type="entry name" value="NHEJ_factor"/>
</dbReference>
<feature type="compositionally biased region" description="Polar residues" evidence="8">
    <location>
        <begin position="358"/>
        <end position="367"/>
    </location>
</feature>
<dbReference type="OrthoDB" id="2155935at2759"/>
<dbReference type="Pfam" id="PF21928">
    <property type="entry name" value="XLF_CC"/>
    <property type="match status" value="1"/>
</dbReference>
<feature type="domain" description="XLF-like coiled-coil region" evidence="10">
    <location>
        <begin position="136"/>
        <end position="188"/>
    </location>
</feature>
<feature type="region of interest" description="Disordered" evidence="8">
    <location>
        <begin position="296"/>
        <end position="539"/>
    </location>
</feature>
<evidence type="ECO:0000256" key="8">
    <source>
        <dbReference type="SAM" id="MobiDB-lite"/>
    </source>
</evidence>
<evidence type="ECO:0000256" key="4">
    <source>
        <dbReference type="ARBA" id="ARBA00023204"/>
    </source>
</evidence>
<dbReference type="InterPro" id="IPR015381">
    <property type="entry name" value="XLF-like_N"/>
</dbReference>
<comment type="subcellular location">
    <subcellularLocation>
        <location evidence="1">Nucleus</location>
    </subcellularLocation>
</comment>
<dbReference type="GO" id="GO:0032807">
    <property type="term" value="C:DNA ligase IV complex"/>
    <property type="evidence" value="ECO:0007669"/>
    <property type="project" value="TreeGrafter"/>
</dbReference>
<dbReference type="PANTHER" id="PTHR32235:SF1">
    <property type="entry name" value="NON-HOMOLOGOUS END-JOINING FACTOR 1"/>
    <property type="match status" value="1"/>
</dbReference>
<accession>A0A8E5HLZ2</accession>
<dbReference type="KEGG" id="uvi:66062418"/>
<gene>
    <name evidence="11" type="ORF">UV8b_01640</name>
</gene>
<evidence type="ECO:0000256" key="5">
    <source>
        <dbReference type="ARBA" id="ARBA00023242"/>
    </source>
</evidence>
<evidence type="ECO:0000256" key="2">
    <source>
        <dbReference type="ARBA" id="ARBA00022763"/>
    </source>
</evidence>
<comment type="similarity">
    <text evidence="6">Belongs to the XRCC4-XLF family. XLF subfamily.</text>
</comment>
<dbReference type="Pfam" id="PF09302">
    <property type="entry name" value="XLF"/>
    <property type="match status" value="1"/>
</dbReference>
<dbReference type="CDD" id="cd22285">
    <property type="entry name" value="HD_XLF_N"/>
    <property type="match status" value="1"/>
</dbReference>
<evidence type="ECO:0000256" key="1">
    <source>
        <dbReference type="ARBA" id="ARBA00004123"/>
    </source>
</evidence>
<reference evidence="11" key="1">
    <citation type="submission" date="2020-03" db="EMBL/GenBank/DDBJ databases">
        <title>A mixture of massive structural variations and highly conserved coding sequences in Ustilaginoidea virens genome.</title>
        <authorList>
            <person name="Zhang K."/>
            <person name="Zhao Z."/>
            <person name="Zhang Z."/>
            <person name="Li Y."/>
            <person name="Hsiang T."/>
            <person name="Sun W."/>
        </authorList>
    </citation>
    <scope>NUCLEOTIDE SEQUENCE</scope>
    <source>
        <strain evidence="11">UV-8b</strain>
    </source>
</reference>
<keyword evidence="5" id="KW-0539">Nucleus</keyword>
<keyword evidence="4" id="KW-0234">DNA repair</keyword>
<organism evidence="11 12">
    <name type="scientific">Ustilaginoidea virens</name>
    <name type="common">Rice false smut fungus</name>
    <name type="synonym">Villosiclava virens</name>
    <dbReference type="NCBI Taxonomy" id="1159556"/>
    <lineage>
        <taxon>Eukaryota</taxon>
        <taxon>Fungi</taxon>
        <taxon>Dikarya</taxon>
        <taxon>Ascomycota</taxon>
        <taxon>Pezizomycotina</taxon>
        <taxon>Sordariomycetes</taxon>
        <taxon>Hypocreomycetidae</taxon>
        <taxon>Hypocreales</taxon>
        <taxon>Clavicipitaceae</taxon>
        <taxon>Ustilaginoidea</taxon>
    </lineage>
</organism>
<name>A0A8E5HLZ2_USTVR</name>
<feature type="domain" description="XLF-like N-terminal" evidence="9">
    <location>
        <begin position="9"/>
        <end position="134"/>
    </location>
</feature>
<dbReference type="GO" id="GO:0045027">
    <property type="term" value="F:DNA end binding"/>
    <property type="evidence" value="ECO:0007669"/>
    <property type="project" value="TreeGrafter"/>
</dbReference>
<feature type="compositionally biased region" description="Acidic residues" evidence="8">
    <location>
        <begin position="397"/>
        <end position="412"/>
    </location>
</feature>
<keyword evidence="3" id="KW-0238">DNA-binding</keyword>
<dbReference type="GO" id="GO:0006303">
    <property type="term" value="P:double-strand break repair via nonhomologous end joining"/>
    <property type="evidence" value="ECO:0007669"/>
    <property type="project" value="UniProtKB-ARBA"/>
</dbReference>
<feature type="compositionally biased region" description="Polar residues" evidence="8">
    <location>
        <begin position="306"/>
        <end position="319"/>
    </location>
</feature>
<proteinExistence type="inferred from homology"/>